<protein>
    <submittedName>
        <fullName evidence="1">Uncharacterized protein</fullName>
    </submittedName>
</protein>
<dbReference type="Proteomes" id="UP000646053">
    <property type="component" value="Unassembled WGS sequence"/>
</dbReference>
<keyword evidence="2" id="KW-1185">Reference proteome</keyword>
<organism evidence="1 2">
    <name type="scientific">Myxacorys almedinensis A</name>
    <dbReference type="NCBI Taxonomy" id="2690445"/>
    <lineage>
        <taxon>Bacteria</taxon>
        <taxon>Bacillati</taxon>
        <taxon>Cyanobacteriota</taxon>
        <taxon>Cyanophyceae</taxon>
        <taxon>Leptolyngbyales</taxon>
        <taxon>Leptolyngbyaceae</taxon>
        <taxon>Myxacorys</taxon>
        <taxon>Myxacorys almedinensis</taxon>
    </lineage>
</organism>
<proteinExistence type="predicted"/>
<sequence>MALVLETAQLLSRTIRINASNGVTGSALLSSNSGSVLKPRKIANLFKLKGEQEEGGILQNIWNAAATLVGWIGGLVKGITFSATAVFQWVIGRIEQLKSFDWNASDDAYKQLMESQNTRIASIWGGVVGKGLGWLAGIAIGAGVGYLCPVLGGATLAKTISTAVGVEALEEFLPAFRNALVQTAGEFANRGLLVGYMNYRNLLKRAPRPLLEAIYGAEQADFIQNTWGNKGGPNMSFNSQMDELVESIQNDALQAFVEELLDESWDSFTEAGFVIAHELDTALQQYRAGKQNENGTPRTAYLKPDKEADEVLTFTSVPQKLLQTSVQETLNSHRLIHNRDVGAIVGQPASNLGRALPQLRQLVVVFRDRPRPPWRHTNGDRCREASYTIPDVKLGLTWRDIKEVSEAYMWGKYRATAHLDNRRQMAVYGATPEDAKLKLRALLRLSTSEVLSLSITEEEDRPQKLKKTPTKMYPVYFTLLARRNTIDGQGRTTLDNTTLDETVRRIEMWGENPPAGMQPLL</sequence>
<gene>
    <name evidence="1" type="ORF">GS601_05670</name>
</gene>
<dbReference type="EMBL" id="WVIE01000005">
    <property type="protein sequence ID" value="NDJ16782.1"/>
    <property type="molecule type" value="Genomic_DNA"/>
</dbReference>
<comment type="caution">
    <text evidence="1">The sequence shown here is derived from an EMBL/GenBank/DDBJ whole genome shotgun (WGS) entry which is preliminary data.</text>
</comment>
<evidence type="ECO:0000313" key="2">
    <source>
        <dbReference type="Proteomes" id="UP000646053"/>
    </source>
</evidence>
<reference evidence="1" key="1">
    <citation type="submission" date="2019-12" db="EMBL/GenBank/DDBJ databases">
        <title>High-Quality draft genome sequences of three cyanobacteria isolated from the limestone walls of the Old Cathedral of Coimbra.</title>
        <authorList>
            <person name="Tiago I."/>
            <person name="Soares F."/>
            <person name="Portugal A."/>
        </authorList>
    </citation>
    <scope>NUCLEOTIDE SEQUENCE</scope>
    <source>
        <strain evidence="1">A</strain>
    </source>
</reference>
<accession>A0A8J7YY35</accession>
<name>A0A8J7YY35_9CYAN</name>
<dbReference type="RefSeq" id="WP_162422299.1">
    <property type="nucleotide sequence ID" value="NZ_WVIE01000005.1"/>
</dbReference>
<evidence type="ECO:0000313" key="1">
    <source>
        <dbReference type="EMBL" id="NDJ16782.1"/>
    </source>
</evidence>
<dbReference type="AlphaFoldDB" id="A0A8J7YY35"/>